<evidence type="ECO:0000259" key="1">
    <source>
        <dbReference type="Pfam" id="PF20153"/>
    </source>
</evidence>
<feature type="domain" description="DUF6535" evidence="1">
    <location>
        <begin position="2"/>
        <end position="68"/>
    </location>
</feature>
<keyword evidence="3" id="KW-1185">Reference proteome</keyword>
<organism evidence="2 3">
    <name type="scientific">Mycena citricolor</name>
    <dbReference type="NCBI Taxonomy" id="2018698"/>
    <lineage>
        <taxon>Eukaryota</taxon>
        <taxon>Fungi</taxon>
        <taxon>Dikarya</taxon>
        <taxon>Basidiomycota</taxon>
        <taxon>Agaricomycotina</taxon>
        <taxon>Agaricomycetes</taxon>
        <taxon>Agaricomycetidae</taxon>
        <taxon>Agaricales</taxon>
        <taxon>Marasmiineae</taxon>
        <taxon>Mycenaceae</taxon>
        <taxon>Mycena</taxon>
    </lineage>
</organism>
<dbReference type="Pfam" id="PF20153">
    <property type="entry name" value="DUF6535"/>
    <property type="match status" value="1"/>
</dbReference>
<dbReference type="EMBL" id="CAVNYO010000040">
    <property type="protein sequence ID" value="CAK5263571.1"/>
    <property type="molecule type" value="Genomic_DNA"/>
</dbReference>
<protein>
    <recommendedName>
        <fullName evidence="1">DUF6535 domain-containing protein</fullName>
    </recommendedName>
</protein>
<evidence type="ECO:0000313" key="3">
    <source>
        <dbReference type="Proteomes" id="UP001295794"/>
    </source>
</evidence>
<accession>A0AAD2GTY6</accession>
<gene>
    <name evidence="2" type="ORF">MYCIT1_LOCUS3039</name>
</gene>
<dbReference type="InterPro" id="IPR045338">
    <property type="entry name" value="DUF6535"/>
</dbReference>
<dbReference type="Proteomes" id="UP001295794">
    <property type="component" value="Unassembled WGS sequence"/>
</dbReference>
<comment type="caution">
    <text evidence="2">The sequence shown here is derived from an EMBL/GenBank/DDBJ whole genome shotgun (WGS) entry which is preliminary data.</text>
</comment>
<proteinExistence type="predicted"/>
<reference evidence="2" key="1">
    <citation type="submission" date="2023-11" db="EMBL/GenBank/DDBJ databases">
        <authorList>
            <person name="De Vega J J."/>
            <person name="De Vega J J."/>
        </authorList>
    </citation>
    <scope>NUCLEOTIDE SEQUENCE</scope>
</reference>
<dbReference type="AlphaFoldDB" id="A0AAD2GTY6"/>
<name>A0AAD2GTY6_9AGAR</name>
<sequence>MGGSLICANLFSHVVTTFIIDSYKTLNLNSGSQIVALLSQISHQLANMNNSTPPDTAFFAPQSPPLSATHSGFQVVRYVHVFAFRPFSASAQMSSLDSLGYTGALRLDHVQPDKSRQ</sequence>
<evidence type="ECO:0000313" key="2">
    <source>
        <dbReference type="EMBL" id="CAK5263571.1"/>
    </source>
</evidence>